<feature type="transmembrane region" description="Helical" evidence="1">
    <location>
        <begin position="6"/>
        <end position="24"/>
    </location>
</feature>
<evidence type="ECO:0000313" key="3">
    <source>
        <dbReference type="EMBL" id="GFM35549.1"/>
    </source>
</evidence>
<dbReference type="GO" id="GO:0017004">
    <property type="term" value="P:cytochrome complex assembly"/>
    <property type="evidence" value="ECO:0007669"/>
    <property type="project" value="InterPro"/>
</dbReference>
<comment type="caution">
    <text evidence="3">The sequence shown here is derived from an EMBL/GenBank/DDBJ whole genome shotgun (WGS) entry which is preliminary data.</text>
</comment>
<gene>
    <name evidence="3" type="ORF">DSM19430T_02330</name>
</gene>
<organism evidence="3 4">
    <name type="scientific">Desulfovibrio psychrotolerans</name>
    <dbReference type="NCBI Taxonomy" id="415242"/>
    <lineage>
        <taxon>Bacteria</taxon>
        <taxon>Pseudomonadati</taxon>
        <taxon>Thermodesulfobacteriota</taxon>
        <taxon>Desulfovibrionia</taxon>
        <taxon>Desulfovibrionales</taxon>
        <taxon>Desulfovibrionaceae</taxon>
        <taxon>Desulfovibrio</taxon>
    </lineage>
</organism>
<sequence length="273" mass="30758">MNLHELFSLLIILMYGLGTATVIAGTVSRKDRLKKLSNGFAVAGFGLHTAILLIEMVGSDFDLSKGYYIQFLSWSLLVIYFYMWWRMRYSFLGLTASPLAMLLFIGSFSLTGVQGTLPTEWTGMFFGLHIGTLFLSFGLLAMAFGAGLLFMRLDRKIKTKEPLSDFDKDMPALSTFDRVNHIAVMAGFPLYTIGMASGFIWARLAWGRLLSADPKEIVSIFVWFMFAWLFHQRLALGRRGRKAALAVIWLFAISVFSLVGINVFMPTHHSFIQ</sequence>
<keyword evidence="1" id="KW-1133">Transmembrane helix</keyword>
<reference evidence="3 4" key="1">
    <citation type="submission" date="2020-05" db="EMBL/GenBank/DDBJ databases">
        <title>Draft genome sequence of Desulfovibrio psychrotolerans JS1T.</title>
        <authorList>
            <person name="Ueno A."/>
            <person name="Tamazawa S."/>
            <person name="Tamamura S."/>
            <person name="Murakami T."/>
            <person name="Kiyama T."/>
            <person name="Inomata H."/>
            <person name="Amano Y."/>
            <person name="Miyakawa K."/>
            <person name="Tamaki H."/>
            <person name="Naganuma T."/>
            <person name="Kaneko K."/>
        </authorList>
    </citation>
    <scope>NUCLEOTIDE SEQUENCE [LARGE SCALE GENOMIC DNA]</scope>
    <source>
        <strain evidence="3 4">JS1</strain>
    </source>
</reference>
<dbReference type="RefSeq" id="WP_174408262.1">
    <property type="nucleotide sequence ID" value="NZ_BLVP01000001.1"/>
</dbReference>
<feature type="domain" description="Cytochrome c assembly protein" evidence="2">
    <location>
        <begin position="70"/>
        <end position="264"/>
    </location>
</feature>
<protein>
    <submittedName>
        <fullName evidence="3">Cytochrome c assembly protein</fullName>
    </submittedName>
</protein>
<feature type="transmembrane region" description="Helical" evidence="1">
    <location>
        <begin position="243"/>
        <end position="265"/>
    </location>
</feature>
<feature type="transmembrane region" description="Helical" evidence="1">
    <location>
        <begin position="217"/>
        <end position="236"/>
    </location>
</feature>
<feature type="transmembrane region" description="Helical" evidence="1">
    <location>
        <begin position="66"/>
        <end position="84"/>
    </location>
</feature>
<dbReference type="GO" id="GO:0020037">
    <property type="term" value="F:heme binding"/>
    <property type="evidence" value="ECO:0007669"/>
    <property type="project" value="InterPro"/>
</dbReference>
<dbReference type="InterPro" id="IPR002541">
    <property type="entry name" value="Cyt_c_assembly"/>
</dbReference>
<keyword evidence="4" id="KW-1185">Reference proteome</keyword>
<accession>A0A7J0BPH8</accession>
<evidence type="ECO:0000313" key="4">
    <source>
        <dbReference type="Proteomes" id="UP000503820"/>
    </source>
</evidence>
<dbReference type="AlphaFoldDB" id="A0A7J0BPH8"/>
<name>A0A7J0BPH8_9BACT</name>
<proteinExistence type="predicted"/>
<dbReference type="Pfam" id="PF01578">
    <property type="entry name" value="Cytochrom_C_asm"/>
    <property type="match status" value="1"/>
</dbReference>
<keyword evidence="1" id="KW-0472">Membrane</keyword>
<evidence type="ECO:0000256" key="1">
    <source>
        <dbReference type="SAM" id="Phobius"/>
    </source>
</evidence>
<dbReference type="EMBL" id="BLVP01000001">
    <property type="protein sequence ID" value="GFM35549.1"/>
    <property type="molecule type" value="Genomic_DNA"/>
</dbReference>
<dbReference type="Proteomes" id="UP000503820">
    <property type="component" value="Unassembled WGS sequence"/>
</dbReference>
<keyword evidence="1" id="KW-0812">Transmembrane</keyword>
<dbReference type="PANTHER" id="PTHR38034:SF1">
    <property type="entry name" value="INNER MEMBRANE PROTEIN YPJD"/>
    <property type="match status" value="1"/>
</dbReference>
<feature type="transmembrane region" description="Helical" evidence="1">
    <location>
        <begin position="125"/>
        <end position="150"/>
    </location>
</feature>
<feature type="transmembrane region" description="Helical" evidence="1">
    <location>
        <begin position="91"/>
        <end position="113"/>
    </location>
</feature>
<feature type="transmembrane region" description="Helical" evidence="1">
    <location>
        <begin position="36"/>
        <end position="54"/>
    </location>
</feature>
<dbReference type="PANTHER" id="PTHR38034">
    <property type="entry name" value="INNER MEMBRANE PROTEIN YPJD"/>
    <property type="match status" value="1"/>
</dbReference>
<feature type="transmembrane region" description="Helical" evidence="1">
    <location>
        <begin position="182"/>
        <end position="205"/>
    </location>
</feature>
<dbReference type="InterPro" id="IPR052372">
    <property type="entry name" value="YpjD/HemX"/>
</dbReference>
<evidence type="ECO:0000259" key="2">
    <source>
        <dbReference type="Pfam" id="PF01578"/>
    </source>
</evidence>